<feature type="non-terminal residue" evidence="2">
    <location>
        <position position="82"/>
    </location>
</feature>
<name>A0ABN8I1Y9_9NEOP</name>
<dbReference type="EMBL" id="OW152829">
    <property type="protein sequence ID" value="CAH2046904.1"/>
    <property type="molecule type" value="Genomic_DNA"/>
</dbReference>
<feature type="region of interest" description="Disordered" evidence="1">
    <location>
        <begin position="1"/>
        <end position="23"/>
    </location>
</feature>
<keyword evidence="3" id="KW-1185">Reference proteome</keyword>
<gene>
    <name evidence="2" type="ORF">IPOD504_LOCUS5540</name>
</gene>
<accession>A0ABN8I1Y9</accession>
<proteinExistence type="predicted"/>
<dbReference type="Proteomes" id="UP000837857">
    <property type="component" value="Chromosome 17"/>
</dbReference>
<feature type="compositionally biased region" description="Basic and acidic residues" evidence="1">
    <location>
        <begin position="1"/>
        <end position="13"/>
    </location>
</feature>
<reference evidence="2" key="1">
    <citation type="submission" date="2022-03" db="EMBL/GenBank/DDBJ databases">
        <authorList>
            <person name="Martin H S."/>
        </authorList>
    </citation>
    <scope>NUCLEOTIDE SEQUENCE</scope>
</reference>
<sequence length="82" mass="9391">MQRHRCDDPDLKPHTRSTFKGTSPQWTLAPCQIAHRNLAYFIHIVSIGAQWANPKIRTVQRLGLRSKHVSTETPVQGMGRFL</sequence>
<evidence type="ECO:0000313" key="3">
    <source>
        <dbReference type="Proteomes" id="UP000837857"/>
    </source>
</evidence>
<evidence type="ECO:0000256" key="1">
    <source>
        <dbReference type="SAM" id="MobiDB-lite"/>
    </source>
</evidence>
<protein>
    <submittedName>
        <fullName evidence="2">Uncharacterized protein</fullName>
    </submittedName>
</protein>
<organism evidence="2 3">
    <name type="scientific">Iphiclides podalirius</name>
    <name type="common">scarce swallowtail</name>
    <dbReference type="NCBI Taxonomy" id="110791"/>
    <lineage>
        <taxon>Eukaryota</taxon>
        <taxon>Metazoa</taxon>
        <taxon>Ecdysozoa</taxon>
        <taxon>Arthropoda</taxon>
        <taxon>Hexapoda</taxon>
        <taxon>Insecta</taxon>
        <taxon>Pterygota</taxon>
        <taxon>Neoptera</taxon>
        <taxon>Endopterygota</taxon>
        <taxon>Lepidoptera</taxon>
        <taxon>Glossata</taxon>
        <taxon>Ditrysia</taxon>
        <taxon>Papilionoidea</taxon>
        <taxon>Papilionidae</taxon>
        <taxon>Papilioninae</taxon>
        <taxon>Iphiclides</taxon>
    </lineage>
</organism>
<evidence type="ECO:0000313" key="2">
    <source>
        <dbReference type="EMBL" id="CAH2046904.1"/>
    </source>
</evidence>